<dbReference type="InterPro" id="IPR011051">
    <property type="entry name" value="RmlC_Cupin_sf"/>
</dbReference>
<feature type="domain" description="Cupin type-2" evidence="2">
    <location>
        <begin position="37"/>
        <end position="93"/>
    </location>
</feature>
<feature type="region of interest" description="Disordered" evidence="1">
    <location>
        <begin position="113"/>
        <end position="150"/>
    </location>
</feature>
<dbReference type="InterPro" id="IPR013096">
    <property type="entry name" value="Cupin_2"/>
</dbReference>
<evidence type="ECO:0000256" key="1">
    <source>
        <dbReference type="SAM" id="MobiDB-lite"/>
    </source>
</evidence>
<dbReference type="InterPro" id="IPR014710">
    <property type="entry name" value="RmlC-like_jellyroll"/>
</dbReference>
<evidence type="ECO:0000313" key="3">
    <source>
        <dbReference type="EMBL" id="GAA2132642.1"/>
    </source>
</evidence>
<dbReference type="SUPFAM" id="SSF51182">
    <property type="entry name" value="RmlC-like cupins"/>
    <property type="match status" value="1"/>
</dbReference>
<sequence length="150" mass="15942">MTLLRNADNRRTETPNGVMTTLATPAQGGTEGIAVWRVDWAAGRTGPLHAFDTEQVWTFLDGAVTIDLDGRKIEAGPGDTVVLPAGLPRQMTGADTGFTAVVAGHAGCLVFDPDALPAPTNRPRPTSRVSEDKCELAPQGDERIVPPWAR</sequence>
<accession>A0ABP5KLF3</accession>
<reference evidence="4" key="1">
    <citation type="journal article" date="2019" name="Int. J. Syst. Evol. Microbiol.">
        <title>The Global Catalogue of Microorganisms (GCM) 10K type strain sequencing project: providing services to taxonomists for standard genome sequencing and annotation.</title>
        <authorList>
            <consortium name="The Broad Institute Genomics Platform"/>
            <consortium name="The Broad Institute Genome Sequencing Center for Infectious Disease"/>
            <person name="Wu L."/>
            <person name="Ma J."/>
        </authorList>
    </citation>
    <scope>NUCLEOTIDE SEQUENCE [LARGE SCALE GENOMIC DNA]</scope>
    <source>
        <strain evidence="4">JCM 13850</strain>
    </source>
</reference>
<name>A0ABP5KLF3_9ACTN</name>
<dbReference type="Pfam" id="PF07883">
    <property type="entry name" value="Cupin_2"/>
    <property type="match status" value="1"/>
</dbReference>
<dbReference type="Gene3D" id="2.60.120.10">
    <property type="entry name" value="Jelly Rolls"/>
    <property type="match status" value="1"/>
</dbReference>
<organism evidence="3 4">
    <name type="scientific">Actinomadura napierensis</name>
    <dbReference type="NCBI Taxonomy" id="267854"/>
    <lineage>
        <taxon>Bacteria</taxon>
        <taxon>Bacillati</taxon>
        <taxon>Actinomycetota</taxon>
        <taxon>Actinomycetes</taxon>
        <taxon>Streptosporangiales</taxon>
        <taxon>Thermomonosporaceae</taxon>
        <taxon>Actinomadura</taxon>
    </lineage>
</organism>
<proteinExistence type="predicted"/>
<evidence type="ECO:0000259" key="2">
    <source>
        <dbReference type="Pfam" id="PF07883"/>
    </source>
</evidence>
<dbReference type="Proteomes" id="UP001501020">
    <property type="component" value="Unassembled WGS sequence"/>
</dbReference>
<protein>
    <recommendedName>
        <fullName evidence="2">Cupin type-2 domain-containing protein</fullName>
    </recommendedName>
</protein>
<comment type="caution">
    <text evidence="3">The sequence shown here is derived from an EMBL/GenBank/DDBJ whole genome shotgun (WGS) entry which is preliminary data.</text>
</comment>
<gene>
    <name evidence="3" type="ORF">GCM10009727_25600</name>
</gene>
<keyword evidence="4" id="KW-1185">Reference proteome</keyword>
<dbReference type="EMBL" id="BAAAMR010000018">
    <property type="protein sequence ID" value="GAA2132642.1"/>
    <property type="molecule type" value="Genomic_DNA"/>
</dbReference>
<feature type="compositionally biased region" description="Basic and acidic residues" evidence="1">
    <location>
        <begin position="129"/>
        <end position="144"/>
    </location>
</feature>
<dbReference type="RefSeq" id="WP_344265419.1">
    <property type="nucleotide sequence ID" value="NZ_BAAAMR010000018.1"/>
</dbReference>
<evidence type="ECO:0000313" key="4">
    <source>
        <dbReference type="Proteomes" id="UP001501020"/>
    </source>
</evidence>